<protein>
    <submittedName>
        <fullName evidence="1">Uncharacterized protein</fullName>
    </submittedName>
</protein>
<dbReference type="RefSeq" id="WP_168135899.1">
    <property type="nucleotide sequence ID" value="NZ_JAAVJH010000016.1"/>
</dbReference>
<evidence type="ECO:0000313" key="1">
    <source>
        <dbReference type="EMBL" id="NJR80341.1"/>
    </source>
</evidence>
<dbReference type="Proteomes" id="UP000732399">
    <property type="component" value="Unassembled WGS sequence"/>
</dbReference>
<keyword evidence="2" id="KW-1185">Reference proteome</keyword>
<sequence>MSAAADWRAATRIAAPRYDAAALTAWFARVDPTPLIRRGLPMIPAPAWDRGALSTLFGLDNANHCFHVAPHTWAKFHEPQITGGFVHFLNAGDHKQRLARAIAFVKAAATCAGKCPVDIDKFSATSARCVSEENRTDILVELHRGEQRIGASVEAKFGHALTTGQLRKALLHARKSGWAMDRSVLLVVAPRPPGTGGLLGKNKSWRGTSWLALMDELERSMRDMGCDDDEFRRFRRTVWHRAY</sequence>
<dbReference type="EMBL" id="JAAVJH010000016">
    <property type="protein sequence ID" value="NJR80341.1"/>
    <property type="molecule type" value="Genomic_DNA"/>
</dbReference>
<name>A0ABX1CSP2_9SPHN</name>
<evidence type="ECO:0000313" key="2">
    <source>
        <dbReference type="Proteomes" id="UP000732399"/>
    </source>
</evidence>
<comment type="caution">
    <text evidence="1">The sequence shown here is derived from an EMBL/GenBank/DDBJ whole genome shotgun (WGS) entry which is preliminary data.</text>
</comment>
<accession>A0ABX1CSP2</accession>
<organism evidence="1 2">
    <name type="scientific">Sphingomonas corticis</name>
    <dbReference type="NCBI Taxonomy" id="2722791"/>
    <lineage>
        <taxon>Bacteria</taxon>
        <taxon>Pseudomonadati</taxon>
        <taxon>Pseudomonadota</taxon>
        <taxon>Alphaproteobacteria</taxon>
        <taxon>Sphingomonadales</taxon>
        <taxon>Sphingomonadaceae</taxon>
        <taxon>Sphingomonas</taxon>
    </lineage>
</organism>
<gene>
    <name evidence="1" type="ORF">HBH26_17310</name>
</gene>
<proteinExistence type="predicted"/>
<reference evidence="1 2" key="1">
    <citation type="submission" date="2020-03" db="EMBL/GenBank/DDBJ databases">
        <authorList>
            <person name="Wang L."/>
            <person name="He N."/>
            <person name="Li Y."/>
            <person name="Fang Y."/>
            <person name="Zhang F."/>
        </authorList>
    </citation>
    <scope>NUCLEOTIDE SEQUENCE [LARGE SCALE GENOMIC DNA]</scope>
    <source>
        <strain evidence="1 2">36D10-4-7</strain>
    </source>
</reference>